<keyword evidence="2 4" id="KW-0863">Zinc-finger</keyword>
<evidence type="ECO:0000256" key="4">
    <source>
        <dbReference type="PROSITE-ProRule" id="PRU00134"/>
    </source>
</evidence>
<evidence type="ECO:0000313" key="7">
    <source>
        <dbReference type="Proteomes" id="UP001215598"/>
    </source>
</evidence>
<evidence type="ECO:0000256" key="3">
    <source>
        <dbReference type="ARBA" id="ARBA00022833"/>
    </source>
</evidence>
<dbReference type="Pfam" id="PF01753">
    <property type="entry name" value="zf-MYND"/>
    <property type="match status" value="1"/>
</dbReference>
<comment type="caution">
    <text evidence="6">The sequence shown here is derived from an EMBL/GenBank/DDBJ whole genome shotgun (WGS) entry which is preliminary data.</text>
</comment>
<evidence type="ECO:0000259" key="5">
    <source>
        <dbReference type="PROSITE" id="PS50865"/>
    </source>
</evidence>
<dbReference type="AlphaFoldDB" id="A0AAD7IFF5"/>
<dbReference type="PROSITE" id="PS01360">
    <property type="entry name" value="ZF_MYND_1"/>
    <property type="match status" value="1"/>
</dbReference>
<dbReference type="SUPFAM" id="SSF144232">
    <property type="entry name" value="HIT/MYND zinc finger-like"/>
    <property type="match status" value="1"/>
</dbReference>
<dbReference type="Gene3D" id="6.10.140.2220">
    <property type="match status" value="1"/>
</dbReference>
<accession>A0AAD7IFF5</accession>
<reference evidence="6" key="1">
    <citation type="submission" date="2023-03" db="EMBL/GenBank/DDBJ databases">
        <title>Massive genome expansion in bonnet fungi (Mycena s.s.) driven by repeated elements and novel gene families across ecological guilds.</title>
        <authorList>
            <consortium name="Lawrence Berkeley National Laboratory"/>
            <person name="Harder C.B."/>
            <person name="Miyauchi S."/>
            <person name="Viragh M."/>
            <person name="Kuo A."/>
            <person name="Thoen E."/>
            <person name="Andreopoulos B."/>
            <person name="Lu D."/>
            <person name="Skrede I."/>
            <person name="Drula E."/>
            <person name="Henrissat B."/>
            <person name="Morin E."/>
            <person name="Kohler A."/>
            <person name="Barry K."/>
            <person name="LaButti K."/>
            <person name="Morin E."/>
            <person name="Salamov A."/>
            <person name="Lipzen A."/>
            <person name="Mereny Z."/>
            <person name="Hegedus B."/>
            <person name="Baldrian P."/>
            <person name="Stursova M."/>
            <person name="Weitz H."/>
            <person name="Taylor A."/>
            <person name="Grigoriev I.V."/>
            <person name="Nagy L.G."/>
            <person name="Martin F."/>
            <person name="Kauserud H."/>
        </authorList>
    </citation>
    <scope>NUCLEOTIDE SEQUENCE</scope>
    <source>
        <strain evidence="6">CBHHK182m</strain>
    </source>
</reference>
<keyword evidence="3" id="KW-0862">Zinc</keyword>
<dbReference type="InterPro" id="IPR002893">
    <property type="entry name" value="Znf_MYND"/>
</dbReference>
<dbReference type="PROSITE" id="PS50865">
    <property type="entry name" value="ZF_MYND_2"/>
    <property type="match status" value="1"/>
</dbReference>
<proteinExistence type="predicted"/>
<organism evidence="6 7">
    <name type="scientific">Mycena metata</name>
    <dbReference type="NCBI Taxonomy" id="1033252"/>
    <lineage>
        <taxon>Eukaryota</taxon>
        <taxon>Fungi</taxon>
        <taxon>Dikarya</taxon>
        <taxon>Basidiomycota</taxon>
        <taxon>Agaricomycotina</taxon>
        <taxon>Agaricomycetes</taxon>
        <taxon>Agaricomycetidae</taxon>
        <taxon>Agaricales</taxon>
        <taxon>Marasmiineae</taxon>
        <taxon>Mycenaceae</taxon>
        <taxon>Mycena</taxon>
    </lineage>
</organism>
<sequence length="260" mass="29778">MPSLSYAAGSNDLCYQCNKPGQPKLRTCSRCQVARYCSPECQKLAWKKHKPECIDHKAILKEHEDPTMDETLRWFLKWLNIWRDPLLAWAAFSANLANQPADYVLNHSCLVEVKRRPPAEAAKHATRSKYLVTLSGMCTDVQMHQEFNSRLTDPAYRAQIVENFHRVPPAPRVLRLVIVCFPLYSVASDDLWNIFPDNKSAAFSNPFSSESRLLSTALERAWKEQFAEHVKKGNITGHKEVLQKLIEESQILTRVALEVD</sequence>
<keyword evidence="1" id="KW-0479">Metal-binding</keyword>
<evidence type="ECO:0000256" key="1">
    <source>
        <dbReference type="ARBA" id="ARBA00022723"/>
    </source>
</evidence>
<dbReference type="GO" id="GO:0008270">
    <property type="term" value="F:zinc ion binding"/>
    <property type="evidence" value="ECO:0007669"/>
    <property type="project" value="UniProtKB-KW"/>
</dbReference>
<evidence type="ECO:0000256" key="2">
    <source>
        <dbReference type="ARBA" id="ARBA00022771"/>
    </source>
</evidence>
<dbReference type="EMBL" id="JARKIB010000100">
    <property type="protein sequence ID" value="KAJ7741085.1"/>
    <property type="molecule type" value="Genomic_DNA"/>
</dbReference>
<name>A0AAD7IFF5_9AGAR</name>
<evidence type="ECO:0000313" key="6">
    <source>
        <dbReference type="EMBL" id="KAJ7741085.1"/>
    </source>
</evidence>
<dbReference type="Proteomes" id="UP001215598">
    <property type="component" value="Unassembled WGS sequence"/>
</dbReference>
<protein>
    <recommendedName>
        <fullName evidence="5">MYND-type domain-containing protein</fullName>
    </recommendedName>
</protein>
<keyword evidence="7" id="KW-1185">Reference proteome</keyword>
<feature type="domain" description="MYND-type" evidence="5">
    <location>
        <begin position="14"/>
        <end position="53"/>
    </location>
</feature>
<gene>
    <name evidence="6" type="ORF">B0H16DRAFT_1565881</name>
</gene>